<proteinExistence type="predicted"/>
<dbReference type="AlphaFoldDB" id="A0A8D8M0D5"/>
<evidence type="ECO:0000256" key="1">
    <source>
        <dbReference type="SAM" id="Phobius"/>
    </source>
</evidence>
<evidence type="ECO:0000313" key="2">
    <source>
        <dbReference type="EMBL" id="CAG6615362.1"/>
    </source>
</evidence>
<protein>
    <submittedName>
        <fullName evidence="2">Uncharacterized protein</fullName>
    </submittedName>
</protein>
<keyword evidence="1" id="KW-0472">Membrane</keyword>
<feature type="transmembrane region" description="Helical" evidence="1">
    <location>
        <begin position="101"/>
        <end position="120"/>
    </location>
</feature>
<sequence>MRDLVTETWPQKTLWETLDSEDFQILTVQPMQLLVNQVGILDFQILTFDLVIQEVILDLWEYQILIVQLENEDYLIETFDQGIQVENGGFQTWTLQRGNPLGILGCQILILHLGTLVVTWDF</sequence>
<organism evidence="2">
    <name type="scientific">Cacopsylla melanoneura</name>
    <dbReference type="NCBI Taxonomy" id="428564"/>
    <lineage>
        <taxon>Eukaryota</taxon>
        <taxon>Metazoa</taxon>
        <taxon>Ecdysozoa</taxon>
        <taxon>Arthropoda</taxon>
        <taxon>Hexapoda</taxon>
        <taxon>Insecta</taxon>
        <taxon>Pterygota</taxon>
        <taxon>Neoptera</taxon>
        <taxon>Paraneoptera</taxon>
        <taxon>Hemiptera</taxon>
        <taxon>Sternorrhyncha</taxon>
        <taxon>Psylloidea</taxon>
        <taxon>Psyllidae</taxon>
        <taxon>Psyllinae</taxon>
        <taxon>Cacopsylla</taxon>
    </lineage>
</organism>
<keyword evidence="1" id="KW-0812">Transmembrane</keyword>
<reference evidence="2" key="1">
    <citation type="submission" date="2021-05" db="EMBL/GenBank/DDBJ databases">
        <authorList>
            <person name="Alioto T."/>
            <person name="Alioto T."/>
            <person name="Gomez Garrido J."/>
        </authorList>
    </citation>
    <scope>NUCLEOTIDE SEQUENCE</scope>
</reference>
<keyword evidence="1" id="KW-1133">Transmembrane helix</keyword>
<accession>A0A8D8M0D5</accession>
<name>A0A8D8M0D5_9HEMI</name>
<dbReference type="EMBL" id="HBUF01032663">
    <property type="protein sequence ID" value="CAG6615362.1"/>
    <property type="molecule type" value="Transcribed_RNA"/>
</dbReference>